<keyword evidence="5" id="KW-0539">Nucleus</keyword>
<keyword evidence="4" id="KW-0804">Transcription</keyword>
<evidence type="ECO:0000256" key="5">
    <source>
        <dbReference type="ARBA" id="ARBA00023242"/>
    </source>
</evidence>
<dbReference type="GO" id="GO:0003677">
    <property type="term" value="F:DNA binding"/>
    <property type="evidence" value="ECO:0007669"/>
    <property type="project" value="UniProtKB-KW"/>
</dbReference>
<keyword evidence="3" id="KW-0238">DNA-binding</keyword>
<feature type="domain" description="Xylanolytic transcriptional activator regulatory" evidence="7">
    <location>
        <begin position="321"/>
        <end position="391"/>
    </location>
</feature>
<organism evidence="8 9">
    <name type="scientific">Polytolypa hystricis (strain UAMH7299)</name>
    <dbReference type="NCBI Taxonomy" id="1447883"/>
    <lineage>
        <taxon>Eukaryota</taxon>
        <taxon>Fungi</taxon>
        <taxon>Dikarya</taxon>
        <taxon>Ascomycota</taxon>
        <taxon>Pezizomycotina</taxon>
        <taxon>Eurotiomycetes</taxon>
        <taxon>Eurotiomycetidae</taxon>
        <taxon>Onygenales</taxon>
        <taxon>Onygenales incertae sedis</taxon>
        <taxon>Polytolypa</taxon>
    </lineage>
</organism>
<feature type="compositionally biased region" description="Polar residues" evidence="6">
    <location>
        <begin position="614"/>
        <end position="627"/>
    </location>
</feature>
<evidence type="ECO:0000256" key="3">
    <source>
        <dbReference type="ARBA" id="ARBA00023125"/>
    </source>
</evidence>
<dbReference type="PANTHER" id="PTHR47171:SF6">
    <property type="entry name" value="SPECIFIC TRANSCRIPTION FACTOR, PUTATIVE (AFU_ORTHOLOGUE AFUA_2G06130)-RELATED"/>
    <property type="match status" value="1"/>
</dbReference>
<reference evidence="8 9" key="1">
    <citation type="submission" date="2017-10" db="EMBL/GenBank/DDBJ databases">
        <title>Comparative genomics in systemic dimorphic fungi from Ajellomycetaceae.</title>
        <authorList>
            <person name="Munoz J.F."/>
            <person name="Mcewen J.G."/>
            <person name="Clay O.K."/>
            <person name="Cuomo C.A."/>
        </authorList>
    </citation>
    <scope>NUCLEOTIDE SEQUENCE [LARGE SCALE GENOMIC DNA]</scope>
    <source>
        <strain evidence="8 9">UAMH7299</strain>
    </source>
</reference>
<feature type="region of interest" description="Disordered" evidence="6">
    <location>
        <begin position="612"/>
        <end position="636"/>
    </location>
</feature>
<keyword evidence="1" id="KW-0862">Zinc</keyword>
<evidence type="ECO:0000259" key="7">
    <source>
        <dbReference type="SMART" id="SM00906"/>
    </source>
</evidence>
<dbReference type="CDD" id="cd12148">
    <property type="entry name" value="fungal_TF_MHR"/>
    <property type="match status" value="1"/>
</dbReference>
<evidence type="ECO:0000256" key="6">
    <source>
        <dbReference type="SAM" id="MobiDB-lite"/>
    </source>
</evidence>
<dbReference type="GO" id="GO:0008270">
    <property type="term" value="F:zinc ion binding"/>
    <property type="evidence" value="ECO:0007669"/>
    <property type="project" value="InterPro"/>
</dbReference>
<evidence type="ECO:0000256" key="2">
    <source>
        <dbReference type="ARBA" id="ARBA00023015"/>
    </source>
</evidence>
<comment type="caution">
    <text evidence="8">The sequence shown here is derived from an EMBL/GenBank/DDBJ whole genome shotgun (WGS) entry which is preliminary data.</text>
</comment>
<feature type="region of interest" description="Disordered" evidence="6">
    <location>
        <begin position="37"/>
        <end position="96"/>
    </location>
</feature>
<evidence type="ECO:0000313" key="8">
    <source>
        <dbReference type="EMBL" id="PGH13103.1"/>
    </source>
</evidence>
<dbReference type="InterPro" id="IPR052073">
    <property type="entry name" value="Amide_Lactam_Regulators"/>
</dbReference>
<dbReference type="SMART" id="SM00906">
    <property type="entry name" value="Fungal_trans"/>
    <property type="match status" value="1"/>
</dbReference>
<dbReference type="InterPro" id="IPR007219">
    <property type="entry name" value="XnlR_reg_dom"/>
</dbReference>
<dbReference type="AlphaFoldDB" id="A0A2B7XWD7"/>
<dbReference type="EMBL" id="PDNA01000108">
    <property type="protein sequence ID" value="PGH13103.1"/>
    <property type="molecule type" value="Genomic_DNA"/>
</dbReference>
<dbReference type="CDD" id="cd00067">
    <property type="entry name" value="GAL4"/>
    <property type="match status" value="1"/>
</dbReference>
<evidence type="ECO:0000313" key="9">
    <source>
        <dbReference type="Proteomes" id="UP000224634"/>
    </source>
</evidence>
<accession>A0A2B7XWD7</accession>
<dbReference type="PANTHER" id="PTHR47171">
    <property type="entry name" value="FARA-RELATED"/>
    <property type="match status" value="1"/>
</dbReference>
<keyword evidence="9" id="KW-1185">Reference proteome</keyword>
<proteinExistence type="predicted"/>
<sequence>MLRFVTEGPDLHSHKRKQSHRACDNCRRRKKRCIHSGVGLDSRTSEHPTIEQGQPTLNPPRDTQNQRVQRPIPSSSNLVGSSSHTHQIDRTQVLPSLSPNVTEFSVYSGSVPNEPSRVNERNPSRFVGDLNPEGIFLAATSPGDVSDPNSGEIGVWLSPDKTGHGQAETPRLPSIRSLISRASGSDFMTSNMPWLLLEKECLRIIPSPADITALTSIYLEEVHPIFPAIDMKAYDAMQPNSHTKVLLSQAICLAASSNPKAKEFLRISSDTPLSSRAFAERISSAISTSLDLKLVTDKLVLIRILTLLSMFNQLSKDSHISADFLSQAVSYAHTVGLHLRAQSPRSDNREVTTLFCCLWALDRLNAAFHGRPVLMHERDIGRDLPSCFQEQADCFRLFLQIVLLLDKVISFYRPTAAPDCTGWESDFPAFEDLLCSSGAMSVPSHLLATVETFYHAIAMLSCRSQSLIEPNRKSPSYVRQNLAAVRVASIAGTEFNGQLSGLPLVPYALSLALRLYYRELRLSKAPIFRNRSRKQLLHTCGILRDLGGFFTSAMAMVEMAEQTVREMDKVASSMVNSQSRASREGTAPLGDQVGTLEPQIVSETIGNIVRSDQENTANLNESRSLNSTEREYRPNPLPMDYDPNAFDLTLFDQMPAGLDIFEYFDPNFDLNAIDAAMGDSIMCSMLP</sequence>
<dbReference type="GO" id="GO:0006351">
    <property type="term" value="P:DNA-templated transcription"/>
    <property type="evidence" value="ECO:0007669"/>
    <property type="project" value="InterPro"/>
</dbReference>
<evidence type="ECO:0000256" key="4">
    <source>
        <dbReference type="ARBA" id="ARBA00023163"/>
    </source>
</evidence>
<dbReference type="GO" id="GO:0000981">
    <property type="term" value="F:DNA-binding transcription factor activity, RNA polymerase II-specific"/>
    <property type="evidence" value="ECO:0007669"/>
    <property type="project" value="InterPro"/>
</dbReference>
<feature type="compositionally biased region" description="Polar residues" evidence="6">
    <location>
        <begin position="51"/>
        <end position="85"/>
    </location>
</feature>
<evidence type="ECO:0000256" key="1">
    <source>
        <dbReference type="ARBA" id="ARBA00022833"/>
    </source>
</evidence>
<dbReference type="STRING" id="1447883.A0A2B7XWD7"/>
<name>A0A2B7XWD7_POLH7</name>
<protein>
    <recommendedName>
        <fullName evidence="7">Xylanolytic transcriptional activator regulatory domain-containing protein</fullName>
    </recommendedName>
</protein>
<dbReference type="OrthoDB" id="4320744at2759"/>
<dbReference type="Pfam" id="PF04082">
    <property type="entry name" value="Fungal_trans"/>
    <property type="match status" value="1"/>
</dbReference>
<dbReference type="InterPro" id="IPR001138">
    <property type="entry name" value="Zn2Cys6_DnaBD"/>
</dbReference>
<gene>
    <name evidence="8" type="ORF">AJ80_06475</name>
</gene>
<dbReference type="Proteomes" id="UP000224634">
    <property type="component" value="Unassembled WGS sequence"/>
</dbReference>
<keyword evidence="2" id="KW-0805">Transcription regulation</keyword>
<feature type="region of interest" description="Disordered" evidence="6">
    <location>
        <begin position="1"/>
        <end position="23"/>
    </location>
</feature>